<dbReference type="Proteomes" id="UP001201217">
    <property type="component" value="Unassembled WGS sequence"/>
</dbReference>
<keyword evidence="5" id="KW-1185">Reference proteome</keyword>
<keyword evidence="3" id="KW-0067">ATP-binding</keyword>
<dbReference type="InterPro" id="IPR043129">
    <property type="entry name" value="ATPase_NBD"/>
</dbReference>
<dbReference type="Gene3D" id="3.90.640.10">
    <property type="entry name" value="Actin, Chain A, domain 4"/>
    <property type="match status" value="2"/>
</dbReference>
<protein>
    <submittedName>
        <fullName evidence="4">Hsp70 family protein</fullName>
    </submittedName>
</protein>
<dbReference type="PANTHER" id="PTHR42749">
    <property type="entry name" value="CELL SHAPE-DETERMINING PROTEIN MREB"/>
    <property type="match status" value="1"/>
</dbReference>
<dbReference type="SUPFAM" id="SSF53067">
    <property type="entry name" value="Actin-like ATPase domain"/>
    <property type="match status" value="2"/>
</dbReference>
<evidence type="ECO:0000313" key="5">
    <source>
        <dbReference type="Proteomes" id="UP001201217"/>
    </source>
</evidence>
<organism evidence="4 5">
    <name type="scientific">Maritalea mediterranea</name>
    <dbReference type="NCBI Taxonomy" id="2909667"/>
    <lineage>
        <taxon>Bacteria</taxon>
        <taxon>Pseudomonadati</taxon>
        <taxon>Pseudomonadota</taxon>
        <taxon>Alphaproteobacteria</taxon>
        <taxon>Hyphomicrobiales</taxon>
        <taxon>Devosiaceae</taxon>
        <taxon>Maritalea</taxon>
    </lineage>
</organism>
<sequence>MGAHYSYGVDFGTTNTVIARANPAGEVETIQFGLSDQMSDVYRSVLCFQKIERDRSFDVEVSAGLEGIKAYLSALSEIRFIQSFKSHAASRLFEDTRVFGQKFRFEDLLTAFLQTARKSAHEGALDQMGSSFISGRPVAFVGASPDDQLAMERYELGYKNAGFPTPQHVYEPVGAAYSYAKRLQKDATVLVGDFGGGTSDFSIIRFERHGDKVVAHPLGYAGVGIAGDSLDYRIIDAVICPELGKGTQYKSFDKILEIPKHYFANFARWHQLAVLKTPQNMNELEELWQASLAPDKLEALIDTIMDDRGFDIYRAVSGAKAELSSKPSARLQIKLGKIAIDREIQVQEFEQWIEKDLAQIGAAVDGLFDRKHINLDDIDHVFLTGGSSFIPAVKRLFADRFGPEKLADGNQFQSVAHGLALIGLLDDVSPWLAGAELSLA</sequence>
<reference evidence="4 5" key="1">
    <citation type="submission" date="2022-01" db="EMBL/GenBank/DDBJ databases">
        <title>Maritalea mediterranea sp. nov., isolated from marine plastic residues from the Malva-rosa beach (Valencia, Spain).</title>
        <authorList>
            <person name="Vidal-Verdu A."/>
            <person name="Molina-Menor E."/>
            <person name="Pascual J."/>
            <person name="Pereto J."/>
            <person name="Porcar M."/>
        </authorList>
    </citation>
    <scope>NUCLEOTIDE SEQUENCE [LARGE SCALE GENOMIC DNA]</scope>
    <source>
        <strain evidence="4 5">P4.10X</strain>
    </source>
</reference>
<evidence type="ECO:0000256" key="1">
    <source>
        <dbReference type="ARBA" id="ARBA00007381"/>
    </source>
</evidence>
<gene>
    <name evidence="4" type="ORF">L1I42_13240</name>
</gene>
<dbReference type="InterPro" id="IPR013126">
    <property type="entry name" value="Hsp_70_fam"/>
</dbReference>
<dbReference type="Pfam" id="PF00012">
    <property type="entry name" value="HSP70"/>
    <property type="match status" value="1"/>
</dbReference>
<keyword evidence="2" id="KW-0547">Nucleotide-binding</keyword>
<dbReference type="InterPro" id="IPR018181">
    <property type="entry name" value="Heat_shock_70_CS"/>
</dbReference>
<name>A0ABS9EBB1_9HYPH</name>
<proteinExistence type="inferred from homology"/>
<evidence type="ECO:0000256" key="3">
    <source>
        <dbReference type="ARBA" id="ARBA00022840"/>
    </source>
</evidence>
<comment type="caution">
    <text evidence="4">The sequence shown here is derived from an EMBL/GenBank/DDBJ whole genome shotgun (WGS) entry which is preliminary data.</text>
</comment>
<dbReference type="PROSITE" id="PS01036">
    <property type="entry name" value="HSP70_3"/>
    <property type="match status" value="1"/>
</dbReference>
<evidence type="ECO:0000256" key="2">
    <source>
        <dbReference type="ARBA" id="ARBA00022741"/>
    </source>
</evidence>
<accession>A0ABS9EBB1</accession>
<comment type="similarity">
    <text evidence="1">Belongs to the heat shock protein 70 family.</text>
</comment>
<dbReference type="PANTHER" id="PTHR42749:SF1">
    <property type="entry name" value="CELL SHAPE-DETERMINING PROTEIN MREB"/>
    <property type="match status" value="1"/>
</dbReference>
<dbReference type="EMBL" id="JAKGTI010000003">
    <property type="protein sequence ID" value="MCF4099459.1"/>
    <property type="molecule type" value="Genomic_DNA"/>
</dbReference>
<dbReference type="Gene3D" id="3.30.420.40">
    <property type="match status" value="3"/>
</dbReference>
<evidence type="ECO:0000313" key="4">
    <source>
        <dbReference type="EMBL" id="MCF4099459.1"/>
    </source>
</evidence>
<dbReference type="RefSeq" id="WP_236115153.1">
    <property type="nucleotide sequence ID" value="NZ_JAKGTI010000003.1"/>
</dbReference>